<organism evidence="1">
    <name type="scientific">Alectorobius mimon</name>
    <dbReference type="NCBI Taxonomy" id="360319"/>
    <lineage>
        <taxon>Eukaryota</taxon>
        <taxon>Metazoa</taxon>
        <taxon>Ecdysozoa</taxon>
        <taxon>Arthropoda</taxon>
        <taxon>Chelicerata</taxon>
        <taxon>Arachnida</taxon>
        <taxon>Acari</taxon>
        <taxon>Parasitiformes</taxon>
        <taxon>Ixodida</taxon>
        <taxon>Ixodoidea</taxon>
        <taxon>Argasidae</taxon>
        <taxon>Ornithodorinae</taxon>
        <taxon>Alectorobius</taxon>
    </lineage>
</organism>
<proteinExistence type="predicted"/>
<name>A0A147B9E0_9ACAR</name>
<accession>A0A147B9E0</accession>
<feature type="non-terminal residue" evidence="1">
    <location>
        <position position="1"/>
    </location>
</feature>
<sequence>SDPNYKVTCEPGSSVAFIWSSISNICIIYTKFAFDNFTVRTPLAKKPAVVHHDTKVATTRRDRCKHTRFQTTVIPCSTVIELSALYFKQ</sequence>
<dbReference type="AlphaFoldDB" id="A0A147B9E0"/>
<evidence type="ECO:0000313" key="1">
    <source>
        <dbReference type="EMBL" id="JAR87374.1"/>
    </source>
</evidence>
<reference evidence="1" key="1">
    <citation type="submission" date="2016-03" db="EMBL/GenBank/DDBJ databases">
        <title>Gut transcriptome analysis on engorged females of Ornithodoros mimon (Acari: Argasidae) and phylogenetic inferences of soft ticks.</title>
        <authorList>
            <person name="Landulfo G.A."/>
            <person name="Giovanni D."/>
            <person name="Carvalho E."/>
            <person name="Junqueira-de-Azevedo I."/>
            <person name="Patane J."/>
            <person name="Mendoca R."/>
            <person name="Barros-Battesti D."/>
        </authorList>
    </citation>
    <scope>NUCLEOTIDE SEQUENCE</scope>
    <source>
        <strain evidence="1">Females</strain>
        <tissue evidence="1">Gut</tissue>
    </source>
</reference>
<dbReference type="EMBL" id="GEIB01000539">
    <property type="protein sequence ID" value="JAR87374.1"/>
    <property type="molecule type" value="Transcribed_RNA"/>
</dbReference>
<protein>
    <submittedName>
        <fullName evidence="1">Uncharacterized protein</fullName>
    </submittedName>
</protein>